<gene>
    <name evidence="2" type="ORF">SBAD_LOCUS12085</name>
</gene>
<dbReference type="Proteomes" id="UP000270296">
    <property type="component" value="Unassembled WGS sequence"/>
</dbReference>
<dbReference type="WBParaSite" id="SBAD_0001248901-mRNA-1">
    <property type="protein sequence ID" value="SBAD_0001248901-mRNA-1"/>
    <property type="gene ID" value="SBAD_0001248901"/>
</dbReference>
<name>A0A183J887_9BILA</name>
<feature type="region of interest" description="Disordered" evidence="1">
    <location>
        <begin position="57"/>
        <end position="149"/>
    </location>
</feature>
<dbReference type="EMBL" id="UZAM01016949">
    <property type="protein sequence ID" value="VDP45308.1"/>
    <property type="molecule type" value="Genomic_DNA"/>
</dbReference>
<dbReference type="AlphaFoldDB" id="A0A183J887"/>
<evidence type="ECO:0000313" key="3">
    <source>
        <dbReference type="Proteomes" id="UP000270296"/>
    </source>
</evidence>
<organism evidence="4">
    <name type="scientific">Soboliphyme baturini</name>
    <dbReference type="NCBI Taxonomy" id="241478"/>
    <lineage>
        <taxon>Eukaryota</taxon>
        <taxon>Metazoa</taxon>
        <taxon>Ecdysozoa</taxon>
        <taxon>Nematoda</taxon>
        <taxon>Enoplea</taxon>
        <taxon>Dorylaimia</taxon>
        <taxon>Dioctophymatida</taxon>
        <taxon>Dioctophymatoidea</taxon>
        <taxon>Soboliphymatidae</taxon>
        <taxon>Soboliphyme</taxon>
    </lineage>
</organism>
<feature type="compositionally biased region" description="Basic residues" evidence="1">
    <location>
        <begin position="1"/>
        <end position="11"/>
    </location>
</feature>
<accession>A0A183J887</accession>
<feature type="compositionally biased region" description="Polar residues" evidence="1">
    <location>
        <begin position="108"/>
        <end position="118"/>
    </location>
</feature>
<proteinExistence type="predicted"/>
<keyword evidence="3" id="KW-1185">Reference proteome</keyword>
<evidence type="ECO:0000313" key="2">
    <source>
        <dbReference type="EMBL" id="VDP45308.1"/>
    </source>
</evidence>
<reference evidence="2 3" key="2">
    <citation type="submission" date="2018-11" db="EMBL/GenBank/DDBJ databases">
        <authorList>
            <consortium name="Pathogen Informatics"/>
        </authorList>
    </citation>
    <scope>NUCLEOTIDE SEQUENCE [LARGE SCALE GENOMIC DNA]</scope>
</reference>
<feature type="compositionally biased region" description="Acidic residues" evidence="1">
    <location>
        <begin position="92"/>
        <end position="101"/>
    </location>
</feature>
<feature type="compositionally biased region" description="Low complexity" evidence="1">
    <location>
        <begin position="135"/>
        <end position="145"/>
    </location>
</feature>
<evidence type="ECO:0000256" key="1">
    <source>
        <dbReference type="SAM" id="MobiDB-lite"/>
    </source>
</evidence>
<feature type="region of interest" description="Disordered" evidence="1">
    <location>
        <begin position="1"/>
        <end position="27"/>
    </location>
</feature>
<sequence length="215" mass="22570">MKPPKPKRSVAHHAMTTASYDDSGGDTAMSSFSSDFDRLCDPNFYLGFTADEEAISAETSAGDGLQEPVQTSPTDVVAATASHRQQPPFEDAQVEIEGEDNEGVKKSWPTSTSHNNDGAASFENGAGGGGDSHNTSATAMSSAAAPLTQSRSYRFVELRPSASADSHQLDRSYHAVSAASVKPTNANFAADFTDPTDRNAIVATGRYSRGDADDG</sequence>
<reference evidence="4" key="1">
    <citation type="submission" date="2016-06" db="UniProtKB">
        <authorList>
            <consortium name="WormBaseParasite"/>
        </authorList>
    </citation>
    <scope>IDENTIFICATION</scope>
</reference>
<protein>
    <submittedName>
        <fullName evidence="4">AGC-kinase C-terminal domain-containing protein</fullName>
    </submittedName>
</protein>
<evidence type="ECO:0000313" key="4">
    <source>
        <dbReference type="WBParaSite" id="SBAD_0001248901-mRNA-1"/>
    </source>
</evidence>